<keyword evidence="9" id="KW-0479">Metal-binding</keyword>
<keyword evidence="21" id="KW-0732">Signal</keyword>
<evidence type="ECO:0000256" key="17">
    <source>
        <dbReference type="ARBA" id="ARBA00032175"/>
    </source>
</evidence>
<keyword evidence="14" id="KW-0325">Glycoprotein</keyword>
<evidence type="ECO:0000256" key="21">
    <source>
        <dbReference type="SAM" id="SignalP"/>
    </source>
</evidence>
<sequence>MLYPALFVFSVVGLLINSGSLPASSEPRVKDAQLRGQYCMQQNIIPRQSSDLFSHDDITFVTQASLNHAPLLRRHARLWDGPISATFFIDSILKVPKTISLLQLLHGCDEAIARTTSIHIFYPPSSNGSCFWSPHIVADNCDRQSIEDADFVFSTLAKPSQTQPYPINIARNFARKGAITKYLLTADIELLPNPGFVDKVRPLLASELRNKTVLVVPSFEIAAGLSELPANKSALYALARKGKAFAFHHFRSGMCHQMPNMEKWWISGDGGQSRVFARVPWIRPCWEPIFVSQADVPYYDERFKGYGKNKIQQVYELCRDNYRFAILDNVFVVHEKISILSKEEWAKIRPAISRNNDIFQRFRRELDSKYPNARVRQYCDAIQTVLAL</sequence>
<comment type="pathway">
    <text evidence="3">Protein modification; protein glycosylation.</text>
</comment>
<feature type="chain" id="PRO_5037272633" description="Beta-1,4-glucuronyltransferase 1" evidence="21">
    <location>
        <begin position="26"/>
        <end position="388"/>
    </location>
</feature>
<evidence type="ECO:0000256" key="1">
    <source>
        <dbReference type="ARBA" id="ARBA00001936"/>
    </source>
</evidence>
<dbReference type="Proteomes" id="UP000887566">
    <property type="component" value="Unplaced"/>
</dbReference>
<accession>A0A914XV26</accession>
<feature type="signal peptide" evidence="21">
    <location>
        <begin position="1"/>
        <end position="25"/>
    </location>
</feature>
<comment type="cofactor">
    <cofactor evidence="1">
        <name>Mn(2+)</name>
        <dbReference type="ChEBI" id="CHEBI:29035"/>
    </cofactor>
</comment>
<dbReference type="GO" id="GO:0046872">
    <property type="term" value="F:metal ion binding"/>
    <property type="evidence" value="ECO:0007669"/>
    <property type="project" value="UniProtKB-KW"/>
</dbReference>
<keyword evidence="15" id="KW-0464">Manganese</keyword>
<dbReference type="PANTHER" id="PTHR46420:SF1">
    <property type="entry name" value="BETA-1,4-GLUCURONYLTRANSFERASE 1"/>
    <property type="match status" value="1"/>
</dbReference>
<dbReference type="GO" id="GO:0035269">
    <property type="term" value="P:protein O-linked glycosylation via mannose"/>
    <property type="evidence" value="ECO:0007669"/>
    <property type="project" value="TreeGrafter"/>
</dbReference>
<evidence type="ECO:0000256" key="18">
    <source>
        <dbReference type="ARBA" id="ARBA00032181"/>
    </source>
</evidence>
<evidence type="ECO:0000256" key="10">
    <source>
        <dbReference type="ARBA" id="ARBA00022968"/>
    </source>
</evidence>
<protein>
    <recommendedName>
        <fullName evidence="5">Beta-1,4-glucuronyltransferase 1</fullName>
    </recommendedName>
    <alternativeName>
        <fullName evidence="16">I-beta-1,3-N-acetylglucosaminyltransferase</fullName>
    </alternativeName>
    <alternativeName>
        <fullName evidence="19">N-acetyllactosaminide beta-1,3-N-acetylglucosaminyltransferase</fullName>
    </alternativeName>
    <alternativeName>
        <fullName evidence="17">Poly-N-acetyllactosamine extension enzyme</fullName>
    </alternativeName>
    <alternativeName>
        <fullName evidence="18">UDP-GlcNAc:betaGal beta-1,3-N-acetylglucosaminyltransferase 1</fullName>
    </alternativeName>
</protein>
<evidence type="ECO:0000256" key="9">
    <source>
        <dbReference type="ARBA" id="ARBA00022723"/>
    </source>
</evidence>
<name>A0A914XV26_9BILA</name>
<dbReference type="GO" id="GO:0015020">
    <property type="term" value="F:glucuronosyltransferase activity"/>
    <property type="evidence" value="ECO:0007669"/>
    <property type="project" value="InterPro"/>
</dbReference>
<organism evidence="22 23">
    <name type="scientific">Plectus sambesii</name>
    <dbReference type="NCBI Taxonomy" id="2011161"/>
    <lineage>
        <taxon>Eukaryota</taxon>
        <taxon>Metazoa</taxon>
        <taxon>Ecdysozoa</taxon>
        <taxon>Nematoda</taxon>
        <taxon>Chromadorea</taxon>
        <taxon>Plectida</taxon>
        <taxon>Plectina</taxon>
        <taxon>Plectoidea</taxon>
        <taxon>Plectidae</taxon>
        <taxon>Plectus</taxon>
    </lineage>
</organism>
<evidence type="ECO:0000256" key="15">
    <source>
        <dbReference type="ARBA" id="ARBA00023211"/>
    </source>
</evidence>
<evidence type="ECO:0000256" key="11">
    <source>
        <dbReference type="ARBA" id="ARBA00022989"/>
    </source>
</evidence>
<evidence type="ECO:0000313" key="22">
    <source>
        <dbReference type="Proteomes" id="UP000887566"/>
    </source>
</evidence>
<evidence type="ECO:0000256" key="12">
    <source>
        <dbReference type="ARBA" id="ARBA00023034"/>
    </source>
</evidence>
<evidence type="ECO:0000256" key="6">
    <source>
        <dbReference type="ARBA" id="ARBA00022676"/>
    </source>
</evidence>
<keyword evidence="6" id="KW-0328">Glycosyltransferase</keyword>
<reference evidence="23" key="1">
    <citation type="submission" date="2022-11" db="UniProtKB">
        <authorList>
            <consortium name="WormBaseParasite"/>
        </authorList>
    </citation>
    <scope>IDENTIFICATION</scope>
</reference>
<dbReference type="GO" id="GO:0000139">
    <property type="term" value="C:Golgi membrane"/>
    <property type="evidence" value="ECO:0007669"/>
    <property type="project" value="UniProtKB-SubCell"/>
</dbReference>
<keyword evidence="12" id="KW-0333">Golgi apparatus</keyword>
<keyword evidence="7" id="KW-0808">Transferase</keyword>
<keyword evidence="11" id="KW-1133">Transmembrane helix</keyword>
<evidence type="ECO:0000256" key="13">
    <source>
        <dbReference type="ARBA" id="ARBA00023136"/>
    </source>
</evidence>
<dbReference type="WBParaSite" id="PSAMB.scaffold982size37682.g10273.t1">
    <property type="protein sequence ID" value="PSAMB.scaffold982size37682.g10273.t1"/>
    <property type="gene ID" value="PSAMB.scaffold982size37682.g10273"/>
</dbReference>
<comment type="catalytic activity">
    <reaction evidence="20">
        <text>3-O-[beta-D-Xyl-(1-&gt;4)-Rib-ol-P-Rib-ol-P-3-beta-D-GalNAc-(1-&gt;3)-beta-D-GlcNAc-(1-&gt;4)-(O-6-P-alpha-D-Man)]-Thr-[protein] + UDP-alpha-D-glucuronate = 3-O-[beta-D-GlcA-(1-&gt;3)-beta-D-Xyl-(1-&gt;4)-Rib-ol-P-Rib-ol-P-3-beta-D-GalNAc-(1-&gt;3)-beta-D-GlcNAc-(1-&gt;4)-(O-6-P-alpha-D-Man)]-Thr-[protein] + UDP + H(+)</text>
        <dbReference type="Rhea" id="RHEA:46860"/>
        <dbReference type="Rhea" id="RHEA-COMP:15023"/>
        <dbReference type="Rhea" id="RHEA-COMP:17482"/>
        <dbReference type="ChEBI" id="CHEBI:15378"/>
        <dbReference type="ChEBI" id="CHEBI:58052"/>
        <dbReference type="ChEBI" id="CHEBI:58223"/>
        <dbReference type="ChEBI" id="CHEBI:142405"/>
        <dbReference type="ChEBI" id="CHEBI:177336"/>
    </reaction>
</comment>
<evidence type="ECO:0000256" key="16">
    <source>
        <dbReference type="ARBA" id="ARBA00030723"/>
    </source>
</evidence>
<evidence type="ECO:0000256" key="14">
    <source>
        <dbReference type="ARBA" id="ARBA00023180"/>
    </source>
</evidence>
<evidence type="ECO:0000256" key="4">
    <source>
        <dbReference type="ARBA" id="ARBA00008539"/>
    </source>
</evidence>
<proteinExistence type="inferred from homology"/>
<evidence type="ECO:0000256" key="5">
    <source>
        <dbReference type="ARBA" id="ARBA00017962"/>
    </source>
</evidence>
<dbReference type="Pfam" id="PF13896">
    <property type="entry name" value="Glyco_transf_49"/>
    <property type="match status" value="1"/>
</dbReference>
<evidence type="ECO:0000256" key="19">
    <source>
        <dbReference type="ARBA" id="ARBA00033291"/>
    </source>
</evidence>
<evidence type="ECO:0000256" key="3">
    <source>
        <dbReference type="ARBA" id="ARBA00004922"/>
    </source>
</evidence>
<keyword evidence="22" id="KW-1185">Reference proteome</keyword>
<dbReference type="AlphaFoldDB" id="A0A914XV26"/>
<evidence type="ECO:0000313" key="23">
    <source>
        <dbReference type="WBParaSite" id="PSAMB.scaffold982size37682.g10273.t1"/>
    </source>
</evidence>
<dbReference type="PANTHER" id="PTHR46420">
    <property type="entry name" value="BETA-1,4-GLUCURONYLTRANSFERASE 1"/>
    <property type="match status" value="1"/>
</dbReference>
<comment type="subcellular location">
    <subcellularLocation>
        <location evidence="2">Golgi apparatus membrane</location>
        <topology evidence="2">Single-pass type II membrane protein</topology>
    </subcellularLocation>
</comment>
<evidence type="ECO:0000256" key="8">
    <source>
        <dbReference type="ARBA" id="ARBA00022692"/>
    </source>
</evidence>
<dbReference type="InterPro" id="IPR043189">
    <property type="entry name" value="B4GAT1"/>
</dbReference>
<keyword evidence="10" id="KW-0735">Signal-anchor</keyword>
<comment type="similarity">
    <text evidence="4">Belongs to the glycosyltransferase 49 family.</text>
</comment>
<keyword evidence="13" id="KW-0472">Membrane</keyword>
<evidence type="ECO:0000256" key="2">
    <source>
        <dbReference type="ARBA" id="ARBA00004323"/>
    </source>
</evidence>
<evidence type="ECO:0000256" key="7">
    <source>
        <dbReference type="ARBA" id="ARBA00022679"/>
    </source>
</evidence>
<keyword evidence="8" id="KW-0812">Transmembrane</keyword>
<evidence type="ECO:0000256" key="20">
    <source>
        <dbReference type="ARBA" id="ARBA00047852"/>
    </source>
</evidence>